<dbReference type="PRINTS" id="PR00024">
    <property type="entry name" value="HOMEOBOX"/>
</dbReference>
<evidence type="ECO:0000256" key="3">
    <source>
        <dbReference type="ARBA" id="ARBA00022473"/>
    </source>
</evidence>
<dbReference type="InterPro" id="IPR009057">
    <property type="entry name" value="Homeodomain-like_sf"/>
</dbReference>
<dbReference type="Proteomes" id="UP000822369">
    <property type="component" value="Chromosome 18"/>
</dbReference>
<evidence type="ECO:0000256" key="4">
    <source>
        <dbReference type="ARBA" id="ARBA00023015"/>
    </source>
</evidence>
<evidence type="ECO:0000256" key="1">
    <source>
        <dbReference type="ARBA" id="ARBA00003263"/>
    </source>
</evidence>
<dbReference type="Gene3D" id="1.10.10.60">
    <property type="entry name" value="Homeodomain-like"/>
    <property type="match status" value="1"/>
</dbReference>
<feature type="compositionally biased region" description="Polar residues" evidence="11">
    <location>
        <begin position="514"/>
        <end position="526"/>
    </location>
</feature>
<dbReference type="GO" id="GO:0000981">
    <property type="term" value="F:DNA-binding transcription factor activity, RNA polymerase II-specific"/>
    <property type="evidence" value="ECO:0007669"/>
    <property type="project" value="InterPro"/>
</dbReference>
<dbReference type="InterPro" id="IPR020479">
    <property type="entry name" value="HD_metazoa"/>
</dbReference>
<dbReference type="GO" id="GO:0000978">
    <property type="term" value="F:RNA polymerase II cis-regulatory region sequence-specific DNA binding"/>
    <property type="evidence" value="ECO:0007669"/>
    <property type="project" value="TreeGrafter"/>
</dbReference>
<dbReference type="FunFam" id="1.10.10.60:FF:000176">
    <property type="entry name" value="pancreas/duodenum homeobox protein 1"/>
    <property type="match status" value="1"/>
</dbReference>
<feature type="region of interest" description="Disordered" evidence="11">
    <location>
        <begin position="608"/>
        <end position="635"/>
    </location>
</feature>
<feature type="domain" description="Homeobox" evidence="12">
    <location>
        <begin position="553"/>
        <end position="613"/>
    </location>
</feature>
<accession>A0A9D2XFI2</accession>
<dbReference type="GO" id="GO:0009952">
    <property type="term" value="P:anterior/posterior pattern specification"/>
    <property type="evidence" value="ECO:0007669"/>
    <property type="project" value="TreeGrafter"/>
</dbReference>
<evidence type="ECO:0000313" key="13">
    <source>
        <dbReference type="EMBL" id="KAF7201090.1"/>
    </source>
</evidence>
<comment type="function">
    <text evidence="1">Sequence-specific transcription factor which is part of a developmental regulatory system that provides cells with specific positional identities on the anterior-posterior axis.</text>
</comment>
<dbReference type="PROSITE" id="PS00032">
    <property type="entry name" value="ANTENNAPEDIA"/>
    <property type="match status" value="2"/>
</dbReference>
<dbReference type="GO" id="GO:0003309">
    <property type="term" value="P:type B pancreatic cell differentiation"/>
    <property type="evidence" value="ECO:0007669"/>
    <property type="project" value="UniProtKB-ARBA"/>
</dbReference>
<keyword evidence="5 9" id="KW-0238">DNA-binding</keyword>
<feature type="compositionally biased region" description="Basic and acidic residues" evidence="11">
    <location>
        <begin position="107"/>
        <end position="117"/>
    </location>
</feature>
<keyword evidence="4" id="KW-0805">Transcription regulation</keyword>
<comment type="caution">
    <text evidence="13">The sequence shown here is derived from an EMBL/GenBank/DDBJ whole genome shotgun (WGS) entry which is preliminary data.</text>
</comment>
<evidence type="ECO:0000256" key="5">
    <source>
        <dbReference type="ARBA" id="ARBA00023125"/>
    </source>
</evidence>
<organism evidence="13 14">
    <name type="scientific">Nothobranchius furzeri</name>
    <name type="common">Turquoise killifish</name>
    <dbReference type="NCBI Taxonomy" id="105023"/>
    <lineage>
        <taxon>Eukaryota</taxon>
        <taxon>Metazoa</taxon>
        <taxon>Chordata</taxon>
        <taxon>Craniata</taxon>
        <taxon>Vertebrata</taxon>
        <taxon>Euteleostomi</taxon>
        <taxon>Actinopterygii</taxon>
        <taxon>Neopterygii</taxon>
        <taxon>Teleostei</taxon>
        <taxon>Neoteleostei</taxon>
        <taxon>Acanthomorphata</taxon>
        <taxon>Ovalentaria</taxon>
        <taxon>Atherinomorphae</taxon>
        <taxon>Cyprinodontiformes</taxon>
        <taxon>Nothobranchiidae</taxon>
        <taxon>Nothobranchius</taxon>
    </lineage>
</organism>
<feature type="compositionally biased region" description="Basic and acidic residues" evidence="11">
    <location>
        <begin position="278"/>
        <end position="290"/>
    </location>
</feature>
<feature type="region of interest" description="Disordered" evidence="11">
    <location>
        <begin position="88"/>
        <end position="170"/>
    </location>
</feature>
<evidence type="ECO:0000256" key="7">
    <source>
        <dbReference type="ARBA" id="ARBA00023163"/>
    </source>
</evidence>
<feature type="compositionally biased region" description="Polar residues" evidence="11">
    <location>
        <begin position="92"/>
        <end position="101"/>
    </location>
</feature>
<keyword evidence="8 9" id="KW-0539">Nucleus</keyword>
<feature type="DNA-binding region" description="Homeobox" evidence="9">
    <location>
        <begin position="555"/>
        <end position="614"/>
    </location>
</feature>
<gene>
    <name evidence="13" type="ORF">G4P62_015077</name>
</gene>
<keyword evidence="7" id="KW-0804">Transcription</keyword>
<dbReference type="PANTHER" id="PTHR45771">
    <property type="entry name" value="HOMEOTIC PROTEIN DEFORMED"/>
    <property type="match status" value="1"/>
</dbReference>
<keyword evidence="3" id="KW-0217">Developmental protein</keyword>
<dbReference type="EMBL" id="JAAVVJ010000018">
    <property type="protein sequence ID" value="KAF7201090.1"/>
    <property type="molecule type" value="Genomic_DNA"/>
</dbReference>
<reference evidence="13" key="1">
    <citation type="submission" date="2020-03" db="EMBL/GenBank/DDBJ databases">
        <title>Intra-Species Differences in Population Size shape Life History and Genome Evolution.</title>
        <authorList>
            <person name="Willemsen D."/>
            <person name="Cui R."/>
            <person name="Valenzano D.R."/>
        </authorList>
    </citation>
    <scope>NUCLEOTIDE SEQUENCE</scope>
    <source>
        <strain evidence="13">GRZ</strain>
        <tissue evidence="13">Whole</tissue>
    </source>
</reference>
<keyword evidence="6 9" id="KW-0371">Homeobox</keyword>
<dbReference type="InterPro" id="IPR001827">
    <property type="entry name" value="Homeobox_Antennapedia_CS"/>
</dbReference>
<dbReference type="AlphaFoldDB" id="A0A9D2XFI2"/>
<sequence>MSSYFVNSFSGRFPNGPDYQPLNYGVSSAAFRDSSSATAHHATGSYGYSGMDLTVTNRGGECNRADSGRHFGGGSLAENSLGFGFRQPPSCSPNSAGSSLKSGGVEKPQKTCPHCEKPGSTTLSSPLSSSSSSPAGGAALRYTELDDASSETEELWNNRDAGHGSNPTLSAERVVQKKENTPTGSGAYSEAQSPQIFPWMRKLHISHGTRCSSSSSSLSVVLVTSLLLMEPQKCSSLSPPPELASDQEEERMTPSTKLALHARADKPDNPQRLCHPARGADEEDRGKEQEQGGQGSSGVEGIQMREVIEGGPDLSFPLLWVGGDGERKSYERRTVAVTSAYFPTKVQSVSADALPLQEVIQQHDVTSQIPAALRGSEVTDILCFPHKSLRLMVMSSYLINSSYVDPKFPPCEEYYQSSYVPSHSPDYRSHRQEPNAFQPDSLYQHHPNHPAQQQQQHRAEPPYSPCQRAAQPASVVMSPRGQVVLPTGLPTTPVSDPSHRHDSVTPSPPPPLSCGQTPRQSASSPAGTRKDPVVYPWMKKVHVNIAALDSGGTGSRRLRTAYTNTQLLELEKEFHFNKYLCRPRRVEIAALLDLTERQVKVWFQNRRMKHKRQTTHHRDDSPSSSGFEPLEGADA</sequence>
<evidence type="ECO:0000259" key="12">
    <source>
        <dbReference type="PROSITE" id="PS50071"/>
    </source>
</evidence>
<evidence type="ECO:0000256" key="8">
    <source>
        <dbReference type="ARBA" id="ARBA00023242"/>
    </source>
</evidence>
<dbReference type="PROSITE" id="PS50071">
    <property type="entry name" value="HOMEOBOX_2"/>
    <property type="match status" value="1"/>
</dbReference>
<dbReference type="GO" id="GO:0045944">
    <property type="term" value="P:positive regulation of transcription by RNA polymerase II"/>
    <property type="evidence" value="ECO:0007669"/>
    <property type="project" value="TreeGrafter"/>
</dbReference>
<dbReference type="GO" id="GO:0005654">
    <property type="term" value="C:nucleoplasm"/>
    <property type="evidence" value="ECO:0007669"/>
    <property type="project" value="TreeGrafter"/>
</dbReference>
<dbReference type="Pfam" id="PF00046">
    <property type="entry name" value="Homeodomain"/>
    <property type="match status" value="1"/>
</dbReference>
<dbReference type="InterPro" id="IPR001356">
    <property type="entry name" value="HD"/>
</dbReference>
<dbReference type="InterPro" id="IPR050609">
    <property type="entry name" value="Antp_homeobox_Deformed_sf"/>
</dbReference>
<name>A0A9D2XFI2_NOTFU</name>
<evidence type="ECO:0000256" key="6">
    <source>
        <dbReference type="ARBA" id="ARBA00023155"/>
    </source>
</evidence>
<dbReference type="SMART" id="SM00389">
    <property type="entry name" value="HOX"/>
    <property type="match status" value="1"/>
</dbReference>
<dbReference type="PROSITE" id="PS00027">
    <property type="entry name" value="HOMEOBOX_1"/>
    <property type="match status" value="1"/>
</dbReference>
<dbReference type="CDD" id="cd00086">
    <property type="entry name" value="homeodomain"/>
    <property type="match status" value="1"/>
</dbReference>
<protein>
    <submittedName>
        <fullName evidence="13">LOC107391774-like protein</fullName>
    </submittedName>
</protein>
<dbReference type="InterPro" id="IPR017970">
    <property type="entry name" value="Homeobox_CS"/>
</dbReference>
<proteinExistence type="predicted"/>
<evidence type="ECO:0000256" key="11">
    <source>
        <dbReference type="SAM" id="MobiDB-lite"/>
    </source>
</evidence>
<feature type="region of interest" description="Disordered" evidence="11">
    <location>
        <begin position="420"/>
        <end position="531"/>
    </location>
</feature>
<feature type="compositionally biased region" description="Acidic residues" evidence="11">
    <location>
        <begin position="145"/>
        <end position="154"/>
    </location>
</feature>
<evidence type="ECO:0000313" key="14">
    <source>
        <dbReference type="Proteomes" id="UP000822369"/>
    </source>
</evidence>
<evidence type="ECO:0000256" key="10">
    <source>
        <dbReference type="RuleBase" id="RU000682"/>
    </source>
</evidence>
<evidence type="ECO:0000256" key="9">
    <source>
        <dbReference type="PROSITE-ProRule" id="PRU00108"/>
    </source>
</evidence>
<feature type="non-terminal residue" evidence="13">
    <location>
        <position position="1"/>
    </location>
</feature>
<comment type="subcellular location">
    <subcellularLocation>
        <location evidence="2 9 10">Nucleus</location>
    </subcellularLocation>
</comment>
<feature type="region of interest" description="Disordered" evidence="11">
    <location>
        <begin position="233"/>
        <end position="301"/>
    </location>
</feature>
<evidence type="ECO:0000256" key="2">
    <source>
        <dbReference type="ARBA" id="ARBA00004123"/>
    </source>
</evidence>
<feature type="compositionally biased region" description="Low complexity" evidence="11">
    <location>
        <begin position="118"/>
        <end position="140"/>
    </location>
</feature>
<dbReference type="PANTHER" id="PTHR45771:SF3">
    <property type="entry name" value="HOMEOBOX PROTEIN HOX-B4"/>
    <property type="match status" value="1"/>
</dbReference>
<dbReference type="SUPFAM" id="SSF46689">
    <property type="entry name" value="Homeodomain-like"/>
    <property type="match status" value="1"/>
</dbReference>